<comment type="function">
    <text evidence="2 4">Binds together with bS18 to 16S ribosomal RNA.</text>
</comment>
<keyword evidence="4" id="KW-0699">rRNA-binding</keyword>
<dbReference type="InterPro" id="IPR014717">
    <property type="entry name" value="Transl_elong_EF1B/ribsomal_bS6"/>
</dbReference>
<evidence type="ECO:0000313" key="5">
    <source>
        <dbReference type="EMBL" id="MBC5663378.1"/>
    </source>
</evidence>
<dbReference type="Gene3D" id="3.30.70.60">
    <property type="match status" value="1"/>
</dbReference>
<dbReference type="GO" id="GO:0070181">
    <property type="term" value="F:small ribosomal subunit rRNA binding"/>
    <property type="evidence" value="ECO:0007669"/>
    <property type="project" value="TreeGrafter"/>
</dbReference>
<dbReference type="CDD" id="cd00473">
    <property type="entry name" value="bS6"/>
    <property type="match status" value="1"/>
</dbReference>
<reference evidence="5 6" key="1">
    <citation type="submission" date="2020-08" db="EMBL/GenBank/DDBJ databases">
        <title>Genome public.</title>
        <authorList>
            <person name="Liu C."/>
            <person name="Sun Q."/>
        </authorList>
    </citation>
    <scope>NUCLEOTIDE SEQUENCE [LARGE SCALE GENOMIC DNA]</scope>
    <source>
        <strain evidence="5 6">NSJ-10</strain>
    </source>
</reference>
<dbReference type="PANTHER" id="PTHR21011:SF1">
    <property type="entry name" value="SMALL RIBOSOMAL SUBUNIT PROTEIN BS6M"/>
    <property type="match status" value="1"/>
</dbReference>
<protein>
    <recommendedName>
        <fullName evidence="3 4">Small ribosomal subunit protein bS6</fullName>
    </recommendedName>
</protein>
<dbReference type="GO" id="GO:0003735">
    <property type="term" value="F:structural constituent of ribosome"/>
    <property type="evidence" value="ECO:0007669"/>
    <property type="project" value="InterPro"/>
</dbReference>
<dbReference type="GO" id="GO:0005840">
    <property type="term" value="C:ribosome"/>
    <property type="evidence" value="ECO:0007669"/>
    <property type="project" value="UniProtKB-KW"/>
</dbReference>
<accession>A0A8I0AQN7</accession>
<gene>
    <name evidence="4 5" type="primary">rpsF</name>
    <name evidence="5" type="ORF">H8S09_10895</name>
</gene>
<sequence>MNKYELTLVVNAKIDEDARTAAVEKVKAYIEKANATITNVEDCGLKKLAYEIQKMGEAYYYFIQFDAEADVPAQLEANVRIMEPVLRYLCVRLDAE</sequence>
<dbReference type="HAMAP" id="MF_00360">
    <property type="entry name" value="Ribosomal_bS6"/>
    <property type="match status" value="1"/>
</dbReference>
<dbReference type="SUPFAM" id="SSF54995">
    <property type="entry name" value="Ribosomal protein S6"/>
    <property type="match status" value="1"/>
</dbReference>
<dbReference type="GO" id="GO:0005737">
    <property type="term" value="C:cytoplasm"/>
    <property type="evidence" value="ECO:0007669"/>
    <property type="project" value="UniProtKB-ARBA"/>
</dbReference>
<proteinExistence type="inferred from homology"/>
<dbReference type="InterPro" id="IPR020814">
    <property type="entry name" value="Ribosomal_S6_plastid/chlpt"/>
</dbReference>
<evidence type="ECO:0000256" key="1">
    <source>
        <dbReference type="ARBA" id="ARBA00009512"/>
    </source>
</evidence>
<dbReference type="Proteomes" id="UP000615234">
    <property type="component" value="Unassembled WGS sequence"/>
</dbReference>
<keyword evidence="4" id="KW-0694">RNA-binding</keyword>
<dbReference type="EMBL" id="JACOOX010000006">
    <property type="protein sequence ID" value="MBC5663378.1"/>
    <property type="molecule type" value="Genomic_DNA"/>
</dbReference>
<dbReference type="AlphaFoldDB" id="A0A8I0AQN7"/>
<dbReference type="InterPro" id="IPR000529">
    <property type="entry name" value="Ribosomal_bS6"/>
</dbReference>
<keyword evidence="4 5" id="KW-0689">Ribosomal protein</keyword>
<comment type="similarity">
    <text evidence="1 4">Belongs to the bacterial ribosomal protein bS6 family.</text>
</comment>
<dbReference type="Pfam" id="PF01250">
    <property type="entry name" value="Ribosomal_S6"/>
    <property type="match status" value="1"/>
</dbReference>
<evidence type="ECO:0000256" key="2">
    <source>
        <dbReference type="ARBA" id="ARBA00035104"/>
    </source>
</evidence>
<evidence type="ECO:0000256" key="3">
    <source>
        <dbReference type="ARBA" id="ARBA00035294"/>
    </source>
</evidence>
<organism evidence="5 6">
    <name type="scientific">Coprococcus hominis</name>
    <name type="common">ex Liu et al. 2022</name>
    <dbReference type="NCBI Taxonomy" id="2763039"/>
    <lineage>
        <taxon>Bacteria</taxon>
        <taxon>Bacillati</taxon>
        <taxon>Bacillota</taxon>
        <taxon>Clostridia</taxon>
        <taxon>Lachnospirales</taxon>
        <taxon>Lachnospiraceae</taxon>
        <taxon>Coprococcus</taxon>
    </lineage>
</organism>
<dbReference type="RefSeq" id="WP_008401218.1">
    <property type="nucleotide sequence ID" value="NZ_JACOOX010000006.1"/>
</dbReference>
<dbReference type="GO" id="GO:1990904">
    <property type="term" value="C:ribonucleoprotein complex"/>
    <property type="evidence" value="ECO:0007669"/>
    <property type="project" value="UniProtKB-KW"/>
</dbReference>
<keyword evidence="4" id="KW-0687">Ribonucleoprotein</keyword>
<dbReference type="GO" id="GO:0006412">
    <property type="term" value="P:translation"/>
    <property type="evidence" value="ECO:0007669"/>
    <property type="project" value="UniProtKB-UniRule"/>
</dbReference>
<comment type="caution">
    <text evidence="5">The sequence shown here is derived from an EMBL/GenBank/DDBJ whole genome shotgun (WGS) entry which is preliminary data.</text>
</comment>
<dbReference type="NCBIfam" id="TIGR00166">
    <property type="entry name" value="S6"/>
    <property type="match status" value="1"/>
</dbReference>
<dbReference type="PANTHER" id="PTHR21011">
    <property type="entry name" value="MITOCHONDRIAL 28S RIBOSOMAL PROTEIN S6"/>
    <property type="match status" value="1"/>
</dbReference>
<keyword evidence="6" id="KW-1185">Reference proteome</keyword>
<evidence type="ECO:0000256" key="4">
    <source>
        <dbReference type="HAMAP-Rule" id="MF_00360"/>
    </source>
</evidence>
<dbReference type="InterPro" id="IPR035980">
    <property type="entry name" value="Ribosomal_bS6_sf"/>
</dbReference>
<evidence type="ECO:0000313" key="6">
    <source>
        <dbReference type="Proteomes" id="UP000615234"/>
    </source>
</evidence>
<name>A0A8I0AQN7_9FIRM</name>